<comment type="similarity">
    <text evidence="1">Belongs to the LysR transcriptional regulatory family.</text>
</comment>
<dbReference type="PROSITE" id="PS50931">
    <property type="entry name" value="HTH_LYSR"/>
    <property type="match status" value="1"/>
</dbReference>
<evidence type="ECO:0000313" key="6">
    <source>
        <dbReference type="EMBL" id="TLP57551.1"/>
    </source>
</evidence>
<gene>
    <name evidence="6" type="ORF">FEE96_19425</name>
</gene>
<evidence type="ECO:0000256" key="4">
    <source>
        <dbReference type="ARBA" id="ARBA00023163"/>
    </source>
</evidence>
<keyword evidence="2" id="KW-0805">Transcription regulation</keyword>
<comment type="caution">
    <text evidence="6">The sequence shown here is derived from an EMBL/GenBank/DDBJ whole genome shotgun (WGS) entry which is preliminary data.</text>
</comment>
<name>A0ABY2USL2_9RHOB</name>
<dbReference type="Pfam" id="PF03466">
    <property type="entry name" value="LysR_substrate"/>
    <property type="match status" value="1"/>
</dbReference>
<organism evidence="6 7">
    <name type="scientific">Parasedimentitalea maritima</name>
    <dbReference type="NCBI Taxonomy" id="2578117"/>
    <lineage>
        <taxon>Bacteria</taxon>
        <taxon>Pseudomonadati</taxon>
        <taxon>Pseudomonadota</taxon>
        <taxon>Alphaproteobacteria</taxon>
        <taxon>Rhodobacterales</taxon>
        <taxon>Paracoccaceae</taxon>
        <taxon>Parasedimentitalea</taxon>
    </lineage>
</organism>
<evidence type="ECO:0000259" key="5">
    <source>
        <dbReference type="PROSITE" id="PS50931"/>
    </source>
</evidence>
<dbReference type="InterPro" id="IPR000847">
    <property type="entry name" value="LysR_HTH_N"/>
</dbReference>
<accession>A0ABY2USL2</accession>
<dbReference type="Gene3D" id="1.10.10.10">
    <property type="entry name" value="Winged helix-like DNA-binding domain superfamily/Winged helix DNA-binding domain"/>
    <property type="match status" value="1"/>
</dbReference>
<dbReference type="InterPro" id="IPR036388">
    <property type="entry name" value="WH-like_DNA-bd_sf"/>
</dbReference>
<keyword evidence="4" id="KW-0804">Transcription</keyword>
<dbReference type="PANTHER" id="PTHR30537:SF79">
    <property type="entry name" value="TRANSCRIPTIONAL REGULATOR-RELATED"/>
    <property type="match status" value="1"/>
</dbReference>
<dbReference type="EMBL" id="VAUA01000011">
    <property type="protein sequence ID" value="TLP57551.1"/>
    <property type="molecule type" value="Genomic_DNA"/>
</dbReference>
<evidence type="ECO:0000313" key="7">
    <source>
        <dbReference type="Proteomes" id="UP000305041"/>
    </source>
</evidence>
<dbReference type="Pfam" id="PF00126">
    <property type="entry name" value="HTH_1"/>
    <property type="match status" value="1"/>
</dbReference>
<protein>
    <submittedName>
        <fullName evidence="6">LysR family transcriptional regulator</fullName>
    </submittedName>
</protein>
<dbReference type="PRINTS" id="PR00039">
    <property type="entry name" value="HTHLYSR"/>
</dbReference>
<evidence type="ECO:0000256" key="2">
    <source>
        <dbReference type="ARBA" id="ARBA00023015"/>
    </source>
</evidence>
<keyword evidence="7" id="KW-1185">Reference proteome</keyword>
<evidence type="ECO:0000256" key="3">
    <source>
        <dbReference type="ARBA" id="ARBA00023125"/>
    </source>
</evidence>
<keyword evidence="3" id="KW-0238">DNA-binding</keyword>
<sequence>MTDRNFKMPPLEWIRAFEATARLGSFTAAAAEAGLTQSAISQRIGHLEKLLNTALFHRRSRTIALTLEGEAWLPHVRASLNSLRDSSEALFGAVRGSLTFSASQSIIDLWLQPRLHLLRDLSTASISVQTMVLGAHSAPQDDVIRIRYGSGDWPHDYKLKLFDEKIMPVASPKLLKGQDHWTQWPRIACSGPRPGWNDWASRFDTPTTPLPKWRFDTLLPALGAARVGMGVLLTSQALCKADLASGRLVQLGSDILQHHESYWLLASRDAVSRAQWEKLAAAMRHPLGDD</sequence>
<dbReference type="PANTHER" id="PTHR30537">
    <property type="entry name" value="HTH-TYPE TRANSCRIPTIONAL REGULATOR"/>
    <property type="match status" value="1"/>
</dbReference>
<evidence type="ECO:0000256" key="1">
    <source>
        <dbReference type="ARBA" id="ARBA00009437"/>
    </source>
</evidence>
<feature type="domain" description="HTH lysR-type" evidence="5">
    <location>
        <begin position="9"/>
        <end position="66"/>
    </location>
</feature>
<dbReference type="InterPro" id="IPR058163">
    <property type="entry name" value="LysR-type_TF_proteobact-type"/>
</dbReference>
<dbReference type="SUPFAM" id="SSF53850">
    <property type="entry name" value="Periplasmic binding protein-like II"/>
    <property type="match status" value="1"/>
</dbReference>
<dbReference type="SUPFAM" id="SSF46785">
    <property type="entry name" value="Winged helix' DNA-binding domain"/>
    <property type="match status" value="1"/>
</dbReference>
<dbReference type="RefSeq" id="WP_138164782.1">
    <property type="nucleotide sequence ID" value="NZ_VAUA01000011.1"/>
</dbReference>
<dbReference type="Proteomes" id="UP000305041">
    <property type="component" value="Unassembled WGS sequence"/>
</dbReference>
<dbReference type="Gene3D" id="3.40.190.10">
    <property type="entry name" value="Periplasmic binding protein-like II"/>
    <property type="match status" value="2"/>
</dbReference>
<reference evidence="6 7" key="1">
    <citation type="submission" date="2019-05" db="EMBL/GenBank/DDBJ databases">
        <title>Draft genome sequence of Pelagicola sp. DSW4-44.</title>
        <authorList>
            <person name="Oh J."/>
        </authorList>
    </citation>
    <scope>NUCLEOTIDE SEQUENCE [LARGE SCALE GENOMIC DNA]</scope>
    <source>
        <strain evidence="6 7">DSW4-44</strain>
    </source>
</reference>
<dbReference type="InterPro" id="IPR005119">
    <property type="entry name" value="LysR_subst-bd"/>
</dbReference>
<dbReference type="InterPro" id="IPR036390">
    <property type="entry name" value="WH_DNA-bd_sf"/>
</dbReference>
<proteinExistence type="inferred from homology"/>